<name>A0A3P7IJI9_STRVU</name>
<proteinExistence type="predicted"/>
<sequence length="121" mass="13545">MDLEENSFHKFVVGDFNAKIGMPEEVEHRIGRFGSGLRNENDNLLVGLLSAERLSHTNSLLGRTPAVDMGVTQRTTLAERSEGGACYPSQWYHSSAVVRIIASFEQKCDSAESWKRRFVTV</sequence>
<evidence type="ECO:0000313" key="1">
    <source>
        <dbReference type="EMBL" id="VDM67029.1"/>
    </source>
</evidence>
<dbReference type="Proteomes" id="UP000270094">
    <property type="component" value="Unassembled WGS sequence"/>
</dbReference>
<reference evidence="1 2" key="1">
    <citation type="submission" date="2018-11" db="EMBL/GenBank/DDBJ databases">
        <authorList>
            <consortium name="Pathogen Informatics"/>
        </authorList>
    </citation>
    <scope>NUCLEOTIDE SEQUENCE [LARGE SCALE GENOMIC DNA]</scope>
</reference>
<evidence type="ECO:0008006" key="3">
    <source>
        <dbReference type="Google" id="ProtNLM"/>
    </source>
</evidence>
<keyword evidence="2" id="KW-1185">Reference proteome</keyword>
<dbReference type="OrthoDB" id="5842234at2759"/>
<protein>
    <recommendedName>
        <fullName evidence="3">Endonuclease/exonuclease/phosphatase domain-containing protein</fullName>
    </recommendedName>
</protein>
<organism evidence="1 2">
    <name type="scientific">Strongylus vulgaris</name>
    <name type="common">Blood worm</name>
    <dbReference type="NCBI Taxonomy" id="40348"/>
    <lineage>
        <taxon>Eukaryota</taxon>
        <taxon>Metazoa</taxon>
        <taxon>Ecdysozoa</taxon>
        <taxon>Nematoda</taxon>
        <taxon>Chromadorea</taxon>
        <taxon>Rhabditida</taxon>
        <taxon>Rhabditina</taxon>
        <taxon>Rhabditomorpha</taxon>
        <taxon>Strongyloidea</taxon>
        <taxon>Strongylidae</taxon>
        <taxon>Strongylus</taxon>
    </lineage>
</organism>
<dbReference type="AlphaFoldDB" id="A0A3P7IJI9"/>
<dbReference type="EMBL" id="UYYB01004359">
    <property type="protein sequence ID" value="VDM67029.1"/>
    <property type="molecule type" value="Genomic_DNA"/>
</dbReference>
<accession>A0A3P7IJI9</accession>
<evidence type="ECO:0000313" key="2">
    <source>
        <dbReference type="Proteomes" id="UP000270094"/>
    </source>
</evidence>
<gene>
    <name evidence="1" type="ORF">SVUK_LOCUS2027</name>
</gene>